<accession>A0AA49GU07</accession>
<reference evidence="1" key="1">
    <citation type="journal article" date="2023" name="Comput. Struct. Biotechnol. J.">
        <title>Discovery of a novel marine Bacteroidetes with a rich repertoire of carbohydrate-active enzymes.</title>
        <authorList>
            <person name="Chen B."/>
            <person name="Liu G."/>
            <person name="Chen Q."/>
            <person name="Wang H."/>
            <person name="Liu L."/>
            <person name="Tang K."/>
        </authorList>
    </citation>
    <scope>NUCLEOTIDE SEQUENCE</scope>
    <source>
        <strain evidence="1">TK19036</strain>
    </source>
</reference>
<protein>
    <submittedName>
        <fullName evidence="1">Uncharacterized protein</fullName>
    </submittedName>
</protein>
<dbReference type="EMBL" id="CP120682">
    <property type="protein sequence ID" value="WKN37904.1"/>
    <property type="molecule type" value="Genomic_DNA"/>
</dbReference>
<organism evidence="1">
    <name type="scientific">Roseihalotalea indica</name>
    <dbReference type="NCBI Taxonomy" id="2867963"/>
    <lineage>
        <taxon>Bacteria</taxon>
        <taxon>Pseudomonadati</taxon>
        <taxon>Bacteroidota</taxon>
        <taxon>Cytophagia</taxon>
        <taxon>Cytophagales</taxon>
        <taxon>Catalimonadaceae</taxon>
        <taxon>Roseihalotalea</taxon>
    </lineage>
</organism>
<sequence>MPKQQQFLNQSRLALNNSLTTPALLTILQTYGYDDKAIKSGLVIHAQVETVTEARDAAYGVVRSTNRALQQAKDTLLSMFQSHLNMARLAFTREDYADDLKITGRRKGATADWLAQAQKFYTHVPIEIMEKYHVPKKELDEAKKLTVKVLDLLALQQKAKSQAQQLTQDRKAAYEALHAWMKKFIGIARVVFADQPQQLEALGLVVKA</sequence>
<proteinExistence type="predicted"/>
<reference evidence="1" key="2">
    <citation type="journal article" date="2024" name="Antonie Van Leeuwenhoek">
        <title>Roseihalotalea indica gen. nov., sp. nov., a halophilic Bacteroidetes from mesopelagic Southwest Indian Ocean with higher carbohydrate metabolic potential.</title>
        <authorList>
            <person name="Chen B."/>
            <person name="Zhang M."/>
            <person name="Lin D."/>
            <person name="Ye J."/>
            <person name="Tang K."/>
        </authorList>
    </citation>
    <scope>NUCLEOTIDE SEQUENCE</scope>
    <source>
        <strain evidence="1">TK19036</strain>
    </source>
</reference>
<evidence type="ECO:0000313" key="1">
    <source>
        <dbReference type="EMBL" id="WKN37904.1"/>
    </source>
</evidence>
<name>A0AA49GU07_9BACT</name>
<gene>
    <name evidence="1" type="ORF">K4G66_04175</name>
</gene>
<dbReference type="AlphaFoldDB" id="A0AA49GU07"/>